<sequence>MSIKLRLTSLFMSIALSAALLSGCYDINEIEDLAYVIAIGIDKADEKNFTLTFQTAVPKSIAGGEGESIDIRTFRTDNFLSGLKKASEYLDRRINLSHTKIIVVSEEIAKEGIMAFLNGLQQNIELRPNVNIIVASEGAQKYIESIQPKLSSSPAKHYALLFKSYETDFLVKDTQLEDYLYRAKNHVTQPVAIYTSIDKSIGDTSEASEKEDKKSEEDSKKAGGEEKDKSKEKEEAMAIKGLAVFQMDKMVGTLNRDEAMLFSLLTSTENRNMEIIDPLDNRFKVLGNITKSRSSSTKAIVKDGKPQIDITLKLNVDVKAVQSDNDYDEPEKAAKLEAAYEQYLHKGIMALLNKTTKELKSDIFGFSQQAKRSFKTIGEWEKANWQEIFPKSEYNLKIKVDIRRQS</sequence>
<dbReference type="Gene3D" id="3.30.300.210">
    <property type="entry name" value="Nutrient germinant receptor protein C, domain 3"/>
    <property type="match status" value="1"/>
</dbReference>
<comment type="caution">
    <text evidence="12">The sequence shown here is derived from an EMBL/GenBank/DDBJ whole genome shotgun (WGS) entry which is preliminary data.</text>
</comment>
<dbReference type="PANTHER" id="PTHR35789:SF1">
    <property type="entry name" value="SPORE GERMINATION PROTEIN B3"/>
    <property type="match status" value="1"/>
</dbReference>
<evidence type="ECO:0000256" key="1">
    <source>
        <dbReference type="ARBA" id="ARBA00004635"/>
    </source>
</evidence>
<evidence type="ECO:0000256" key="5">
    <source>
        <dbReference type="ARBA" id="ARBA00023136"/>
    </source>
</evidence>
<feature type="chain" id="PRO_5038399489" evidence="9">
    <location>
        <begin position="19"/>
        <end position="406"/>
    </location>
</feature>
<keyword evidence="5" id="KW-0472">Membrane</keyword>
<comment type="subcellular location">
    <subcellularLocation>
        <location evidence="1">Membrane</location>
        <topology evidence="1">Lipid-anchor</topology>
    </subcellularLocation>
</comment>
<dbReference type="EMBL" id="QKMR01000006">
    <property type="protein sequence ID" value="PYG88532.1"/>
    <property type="molecule type" value="Genomic_DNA"/>
</dbReference>
<reference evidence="12 13" key="1">
    <citation type="submission" date="2018-06" db="EMBL/GenBank/DDBJ databases">
        <title>Genomic Encyclopedia of Type Strains, Phase I: the one thousand microbial genomes (KMG-I) project.</title>
        <authorList>
            <person name="Kyrpides N."/>
        </authorList>
    </citation>
    <scope>NUCLEOTIDE SEQUENCE [LARGE SCALE GENOMIC DNA]</scope>
    <source>
        <strain evidence="12 13">DSM 19573</strain>
    </source>
</reference>
<feature type="domain" description="Spore germination protein N-terminal" evidence="11">
    <location>
        <begin position="26"/>
        <end position="194"/>
    </location>
</feature>
<accession>A0A318XR96</accession>
<evidence type="ECO:0000313" key="13">
    <source>
        <dbReference type="Proteomes" id="UP000248132"/>
    </source>
</evidence>
<feature type="compositionally biased region" description="Basic and acidic residues" evidence="8">
    <location>
        <begin position="207"/>
        <end position="233"/>
    </location>
</feature>
<dbReference type="Gene3D" id="6.20.190.10">
    <property type="entry name" value="Nutrient germinant receptor protein C, domain 1"/>
    <property type="match status" value="1"/>
</dbReference>
<dbReference type="Pfam" id="PF25198">
    <property type="entry name" value="Spore_GerAC_N"/>
    <property type="match status" value="1"/>
</dbReference>
<evidence type="ECO:0000259" key="11">
    <source>
        <dbReference type="Pfam" id="PF25198"/>
    </source>
</evidence>
<dbReference type="GO" id="GO:0016020">
    <property type="term" value="C:membrane"/>
    <property type="evidence" value="ECO:0007669"/>
    <property type="project" value="UniProtKB-SubCell"/>
</dbReference>
<dbReference type="GO" id="GO:0009847">
    <property type="term" value="P:spore germination"/>
    <property type="evidence" value="ECO:0007669"/>
    <property type="project" value="InterPro"/>
</dbReference>
<dbReference type="PROSITE" id="PS51257">
    <property type="entry name" value="PROKAR_LIPOPROTEIN"/>
    <property type="match status" value="1"/>
</dbReference>
<evidence type="ECO:0000256" key="4">
    <source>
        <dbReference type="ARBA" id="ARBA00022729"/>
    </source>
</evidence>
<dbReference type="Proteomes" id="UP000248132">
    <property type="component" value="Unassembled WGS sequence"/>
</dbReference>
<dbReference type="Pfam" id="PF05504">
    <property type="entry name" value="Spore_GerAC"/>
    <property type="match status" value="1"/>
</dbReference>
<dbReference type="PANTHER" id="PTHR35789">
    <property type="entry name" value="SPORE GERMINATION PROTEIN B3"/>
    <property type="match status" value="1"/>
</dbReference>
<feature type="region of interest" description="Disordered" evidence="8">
    <location>
        <begin position="204"/>
        <end position="233"/>
    </location>
</feature>
<name>A0A318XR96_9FIRM</name>
<keyword evidence="7" id="KW-0449">Lipoprotein</keyword>
<evidence type="ECO:0000256" key="9">
    <source>
        <dbReference type="SAM" id="SignalP"/>
    </source>
</evidence>
<evidence type="ECO:0000256" key="8">
    <source>
        <dbReference type="SAM" id="MobiDB-lite"/>
    </source>
</evidence>
<organism evidence="12 13">
    <name type="scientific">Ruminiclostridium sufflavum DSM 19573</name>
    <dbReference type="NCBI Taxonomy" id="1121337"/>
    <lineage>
        <taxon>Bacteria</taxon>
        <taxon>Bacillati</taxon>
        <taxon>Bacillota</taxon>
        <taxon>Clostridia</taxon>
        <taxon>Eubacteriales</taxon>
        <taxon>Oscillospiraceae</taxon>
        <taxon>Ruminiclostridium</taxon>
    </lineage>
</organism>
<protein>
    <submittedName>
        <fullName evidence="12">Spore germination protein KC</fullName>
    </submittedName>
</protein>
<proteinExistence type="inferred from homology"/>
<dbReference type="InterPro" id="IPR046953">
    <property type="entry name" value="Spore_GerAC-like_C"/>
</dbReference>
<evidence type="ECO:0000256" key="6">
    <source>
        <dbReference type="ARBA" id="ARBA00023139"/>
    </source>
</evidence>
<dbReference type="InterPro" id="IPR008844">
    <property type="entry name" value="Spore_GerAC-like"/>
</dbReference>
<dbReference type="RefSeq" id="WP_110461427.1">
    <property type="nucleotide sequence ID" value="NZ_QKMR01000006.1"/>
</dbReference>
<keyword evidence="4 9" id="KW-0732">Signal</keyword>
<dbReference type="NCBIfam" id="TIGR02887">
    <property type="entry name" value="spore_ger_x_C"/>
    <property type="match status" value="1"/>
</dbReference>
<keyword evidence="6" id="KW-0564">Palmitate</keyword>
<evidence type="ECO:0000256" key="3">
    <source>
        <dbReference type="ARBA" id="ARBA00022544"/>
    </source>
</evidence>
<dbReference type="OrthoDB" id="2569624at2"/>
<dbReference type="InterPro" id="IPR057336">
    <property type="entry name" value="GerAC_N"/>
</dbReference>
<comment type="similarity">
    <text evidence="2">Belongs to the GerABKC lipoprotein family.</text>
</comment>
<evidence type="ECO:0000259" key="10">
    <source>
        <dbReference type="Pfam" id="PF05504"/>
    </source>
</evidence>
<evidence type="ECO:0000256" key="2">
    <source>
        <dbReference type="ARBA" id="ARBA00007886"/>
    </source>
</evidence>
<gene>
    <name evidence="12" type="ORF">LY28_01382</name>
</gene>
<keyword evidence="13" id="KW-1185">Reference proteome</keyword>
<feature type="domain" description="Spore germination GerAC-like C-terminal" evidence="10">
    <location>
        <begin position="240"/>
        <end position="404"/>
    </location>
</feature>
<evidence type="ECO:0000256" key="7">
    <source>
        <dbReference type="ARBA" id="ARBA00023288"/>
    </source>
</evidence>
<dbReference type="InterPro" id="IPR038501">
    <property type="entry name" value="Spore_GerAC_C_sf"/>
</dbReference>
<dbReference type="AlphaFoldDB" id="A0A318XR96"/>
<keyword evidence="3" id="KW-0309">Germination</keyword>
<evidence type="ECO:0000313" key="12">
    <source>
        <dbReference type="EMBL" id="PYG88532.1"/>
    </source>
</evidence>
<feature type="signal peptide" evidence="9">
    <location>
        <begin position="1"/>
        <end position="18"/>
    </location>
</feature>